<dbReference type="Proteomes" id="UP000035352">
    <property type="component" value="Chromosome"/>
</dbReference>
<dbReference type="EMBL" id="CP011371">
    <property type="protein sequence ID" value="AKJ27371.1"/>
    <property type="molecule type" value="Genomic_DNA"/>
</dbReference>
<dbReference type="GO" id="GO:0006808">
    <property type="term" value="P:regulation of nitrogen utilization"/>
    <property type="evidence" value="ECO:0007669"/>
    <property type="project" value="InterPro"/>
</dbReference>
<dbReference type="SUPFAM" id="SSF54913">
    <property type="entry name" value="GlnB-like"/>
    <property type="match status" value="1"/>
</dbReference>
<dbReference type="RefSeq" id="WP_238947749.1">
    <property type="nucleotide sequence ID" value="NZ_CP011371.1"/>
</dbReference>
<dbReference type="AlphaFoldDB" id="A0A0G3BJ33"/>
<protein>
    <submittedName>
        <fullName evidence="1">Nitrogen regulatory protein P-II</fullName>
    </submittedName>
</protein>
<name>A0A0G3BJ33_9BURK</name>
<evidence type="ECO:0000313" key="1">
    <source>
        <dbReference type="EMBL" id="AKJ27371.1"/>
    </source>
</evidence>
<dbReference type="InterPro" id="IPR002187">
    <property type="entry name" value="N-reg_PII"/>
</dbReference>
<dbReference type="Gene3D" id="3.30.70.120">
    <property type="match status" value="1"/>
</dbReference>
<dbReference type="Pfam" id="PF00543">
    <property type="entry name" value="P-II"/>
    <property type="match status" value="1"/>
</dbReference>
<gene>
    <name evidence="1" type="ORF">AAW51_0680</name>
</gene>
<keyword evidence="2" id="KW-1185">Reference proteome</keyword>
<evidence type="ECO:0000313" key="2">
    <source>
        <dbReference type="Proteomes" id="UP000035352"/>
    </source>
</evidence>
<proteinExistence type="predicted"/>
<dbReference type="KEGG" id="pbh:AAW51_0680"/>
<dbReference type="InterPro" id="IPR011322">
    <property type="entry name" value="N-reg_PII-like_a/b"/>
</dbReference>
<dbReference type="STRING" id="413882.AAW51_0680"/>
<sequence>MMAITKHRRQLLVIIAEATLEKALVRDVKRLGAHGYTVYDVRGEGSTGVREGAWEADRTIEMKVICEEAIADAIAEHVLAQYAPNYGVTMFFTDVQVLRPQKF</sequence>
<reference evidence="1 2" key="1">
    <citation type="submission" date="2015-05" db="EMBL/GenBank/DDBJ databases">
        <authorList>
            <person name="Tang B."/>
            <person name="Yu Y."/>
        </authorList>
    </citation>
    <scope>NUCLEOTIDE SEQUENCE [LARGE SCALE GENOMIC DNA]</scope>
    <source>
        <strain evidence="1 2">DSM 7029</strain>
    </source>
</reference>
<organism evidence="1 2">
    <name type="scientific">Caldimonas brevitalea</name>
    <dbReference type="NCBI Taxonomy" id="413882"/>
    <lineage>
        <taxon>Bacteria</taxon>
        <taxon>Pseudomonadati</taxon>
        <taxon>Pseudomonadota</taxon>
        <taxon>Betaproteobacteria</taxon>
        <taxon>Burkholderiales</taxon>
        <taxon>Sphaerotilaceae</taxon>
        <taxon>Caldimonas</taxon>
    </lineage>
</organism>
<dbReference type="GO" id="GO:0030234">
    <property type="term" value="F:enzyme regulator activity"/>
    <property type="evidence" value="ECO:0007669"/>
    <property type="project" value="InterPro"/>
</dbReference>
<accession>A0A0G3BJ33</accession>
<dbReference type="InterPro" id="IPR015867">
    <property type="entry name" value="N-reg_PII/ATP_PRibTrfase_C"/>
</dbReference>